<protein>
    <recommendedName>
        <fullName evidence="2">DUF1409 domain-containing protein</fullName>
    </recommendedName>
</protein>
<keyword evidence="1" id="KW-0175">Coiled coil</keyword>
<organism evidence="3 4">
    <name type="scientific">Oryza sativa subsp. japonica</name>
    <name type="common">Rice</name>
    <dbReference type="NCBI Taxonomy" id="39947"/>
    <lineage>
        <taxon>Eukaryota</taxon>
        <taxon>Viridiplantae</taxon>
        <taxon>Streptophyta</taxon>
        <taxon>Embryophyta</taxon>
        <taxon>Tracheophyta</taxon>
        <taxon>Spermatophyta</taxon>
        <taxon>Magnoliopsida</taxon>
        <taxon>Liliopsida</taxon>
        <taxon>Poales</taxon>
        <taxon>Poaceae</taxon>
        <taxon>BOP clade</taxon>
        <taxon>Oryzoideae</taxon>
        <taxon>Oryzeae</taxon>
        <taxon>Oryzinae</taxon>
        <taxon>Oryza</taxon>
        <taxon>Oryza sativa</taxon>
    </lineage>
</organism>
<dbReference type="Proteomes" id="UP000000763">
    <property type="component" value="Chromosome 7"/>
</dbReference>
<reference evidence="4" key="2">
    <citation type="journal article" date="2008" name="Nucleic Acids Res.">
        <title>The rice annotation project database (RAP-DB): 2008 update.</title>
        <authorList>
            <consortium name="The rice annotation project (RAP)"/>
        </authorList>
    </citation>
    <scope>GENOME REANNOTATION</scope>
    <source>
        <strain evidence="4">cv. Nipponbare</strain>
    </source>
</reference>
<dbReference type="InterPro" id="IPR010811">
    <property type="entry name" value="DUF1409"/>
</dbReference>
<reference evidence="4" key="1">
    <citation type="journal article" date="2005" name="Nature">
        <title>The map-based sequence of the rice genome.</title>
        <authorList>
            <consortium name="International rice genome sequencing project (IRGSP)"/>
            <person name="Matsumoto T."/>
            <person name="Wu J."/>
            <person name="Kanamori H."/>
            <person name="Katayose Y."/>
            <person name="Fujisawa M."/>
            <person name="Namiki N."/>
            <person name="Mizuno H."/>
            <person name="Yamamoto K."/>
            <person name="Antonio B.A."/>
            <person name="Baba T."/>
            <person name="Sakata K."/>
            <person name="Nagamura Y."/>
            <person name="Aoki H."/>
            <person name="Arikawa K."/>
            <person name="Arita K."/>
            <person name="Bito T."/>
            <person name="Chiden Y."/>
            <person name="Fujitsuka N."/>
            <person name="Fukunaka R."/>
            <person name="Hamada M."/>
            <person name="Harada C."/>
            <person name="Hayashi A."/>
            <person name="Hijishita S."/>
            <person name="Honda M."/>
            <person name="Hosokawa S."/>
            <person name="Ichikawa Y."/>
            <person name="Idonuma A."/>
            <person name="Iijima M."/>
            <person name="Ikeda M."/>
            <person name="Ikeno M."/>
            <person name="Ito K."/>
            <person name="Ito S."/>
            <person name="Ito T."/>
            <person name="Ito Y."/>
            <person name="Ito Y."/>
            <person name="Iwabuchi A."/>
            <person name="Kamiya K."/>
            <person name="Karasawa W."/>
            <person name="Kurita K."/>
            <person name="Katagiri S."/>
            <person name="Kikuta A."/>
            <person name="Kobayashi H."/>
            <person name="Kobayashi N."/>
            <person name="Machita K."/>
            <person name="Maehara T."/>
            <person name="Masukawa M."/>
            <person name="Mizubayashi T."/>
            <person name="Mukai Y."/>
            <person name="Nagasaki H."/>
            <person name="Nagata Y."/>
            <person name="Naito S."/>
            <person name="Nakashima M."/>
            <person name="Nakama Y."/>
            <person name="Nakamichi Y."/>
            <person name="Nakamura M."/>
            <person name="Meguro A."/>
            <person name="Negishi M."/>
            <person name="Ohta I."/>
            <person name="Ohta T."/>
            <person name="Okamoto M."/>
            <person name="Ono N."/>
            <person name="Saji S."/>
            <person name="Sakaguchi M."/>
            <person name="Sakai K."/>
            <person name="Shibata M."/>
            <person name="Shimokawa T."/>
            <person name="Song J."/>
            <person name="Takazaki Y."/>
            <person name="Terasawa K."/>
            <person name="Tsugane M."/>
            <person name="Tsuji K."/>
            <person name="Ueda S."/>
            <person name="Waki K."/>
            <person name="Yamagata H."/>
            <person name="Yamamoto M."/>
            <person name="Yamamoto S."/>
            <person name="Yamane H."/>
            <person name="Yoshiki S."/>
            <person name="Yoshihara R."/>
            <person name="Yukawa K."/>
            <person name="Zhong H."/>
            <person name="Yano M."/>
            <person name="Yuan Q."/>
            <person name="Ouyang S."/>
            <person name="Liu J."/>
            <person name="Jones K.M."/>
            <person name="Gansberger K."/>
            <person name="Moffat K."/>
            <person name="Hill J."/>
            <person name="Bera J."/>
            <person name="Fadrosh D."/>
            <person name="Jin S."/>
            <person name="Johri S."/>
            <person name="Kim M."/>
            <person name="Overton L."/>
            <person name="Reardon M."/>
            <person name="Tsitrin T."/>
            <person name="Vuong H."/>
            <person name="Weaver B."/>
            <person name="Ciecko A."/>
            <person name="Tallon L."/>
            <person name="Jackson J."/>
            <person name="Pai G."/>
            <person name="Aken S.V."/>
            <person name="Utterback T."/>
            <person name="Reidmuller S."/>
            <person name="Feldblyum T."/>
            <person name="Hsiao J."/>
            <person name="Zismann V."/>
            <person name="Iobst S."/>
            <person name="de Vazeille A.R."/>
            <person name="Buell C.R."/>
            <person name="Ying K."/>
            <person name="Li Y."/>
            <person name="Lu T."/>
            <person name="Huang Y."/>
            <person name="Zhao Q."/>
            <person name="Feng Q."/>
            <person name="Zhang L."/>
            <person name="Zhu J."/>
            <person name="Weng Q."/>
            <person name="Mu J."/>
            <person name="Lu Y."/>
            <person name="Fan D."/>
            <person name="Liu Y."/>
            <person name="Guan J."/>
            <person name="Zhang Y."/>
            <person name="Yu S."/>
            <person name="Liu X."/>
            <person name="Zhang Y."/>
            <person name="Hong G."/>
            <person name="Han B."/>
            <person name="Choisne N."/>
            <person name="Demange N."/>
            <person name="Orjeda G."/>
            <person name="Samain S."/>
            <person name="Cattolico L."/>
            <person name="Pelletier E."/>
            <person name="Couloux A."/>
            <person name="Segurens B."/>
            <person name="Wincker P."/>
            <person name="D'Hont A."/>
            <person name="Scarpelli C."/>
            <person name="Weissenbach J."/>
            <person name="Salanoubat M."/>
            <person name="Quetier F."/>
            <person name="Yu Y."/>
            <person name="Kim H.R."/>
            <person name="Rambo T."/>
            <person name="Currie J."/>
            <person name="Collura K."/>
            <person name="Luo M."/>
            <person name="Yang T."/>
            <person name="Ammiraju J.S.S."/>
            <person name="Engler F."/>
            <person name="Soderlund C."/>
            <person name="Wing R.A."/>
            <person name="Palmer L.E."/>
            <person name="de la Bastide M."/>
            <person name="Spiegel L."/>
            <person name="Nascimento L."/>
            <person name="Zutavern T."/>
            <person name="O'Shaughnessy A."/>
            <person name="Dike S."/>
            <person name="Dedhia N."/>
            <person name="Preston R."/>
            <person name="Balija V."/>
            <person name="McCombie W.R."/>
            <person name="Chow T."/>
            <person name="Chen H."/>
            <person name="Chung M."/>
            <person name="Chen C."/>
            <person name="Shaw J."/>
            <person name="Wu H."/>
            <person name="Hsiao K."/>
            <person name="Chao Y."/>
            <person name="Chu M."/>
            <person name="Cheng C."/>
            <person name="Hour A."/>
            <person name="Lee P."/>
            <person name="Lin S."/>
            <person name="Lin Y."/>
            <person name="Liou J."/>
            <person name="Liu S."/>
            <person name="Hsing Y."/>
            <person name="Raghuvanshi S."/>
            <person name="Mohanty A."/>
            <person name="Bharti A.K."/>
            <person name="Gaur A."/>
            <person name="Gupta V."/>
            <person name="Kumar D."/>
            <person name="Ravi V."/>
            <person name="Vij S."/>
            <person name="Kapur A."/>
            <person name="Khurana P."/>
            <person name="Khurana P."/>
            <person name="Khurana J.P."/>
            <person name="Tyagi A.K."/>
            <person name="Gaikwad K."/>
            <person name="Singh A."/>
            <person name="Dalal V."/>
            <person name="Srivastava S."/>
            <person name="Dixit A."/>
            <person name="Pal A.K."/>
            <person name="Ghazi I.A."/>
            <person name="Yadav M."/>
            <person name="Pandit A."/>
            <person name="Bhargava A."/>
            <person name="Sureshbabu K."/>
            <person name="Batra K."/>
            <person name="Sharma T.R."/>
            <person name="Mohapatra T."/>
            <person name="Singh N.K."/>
            <person name="Messing J."/>
            <person name="Nelson A.B."/>
            <person name="Fuks G."/>
            <person name="Kavchok S."/>
            <person name="Keizer G."/>
            <person name="Linton E."/>
            <person name="Llaca V."/>
            <person name="Song R."/>
            <person name="Tanyolac B."/>
            <person name="Young S."/>
            <person name="Ho-Il K."/>
            <person name="Hahn J.H."/>
            <person name="Sangsakoo G."/>
            <person name="Vanavichit A."/>
            <person name="de Mattos Luiz.A.T."/>
            <person name="Zimmer P.D."/>
            <person name="Malone G."/>
            <person name="Dellagostin O."/>
            <person name="de Oliveira A.C."/>
            <person name="Bevan M."/>
            <person name="Bancroft I."/>
            <person name="Minx P."/>
            <person name="Cordum H."/>
            <person name="Wilson R."/>
            <person name="Cheng Z."/>
            <person name="Jin W."/>
            <person name="Jiang J."/>
            <person name="Leong S.A."/>
            <person name="Iwama H."/>
            <person name="Gojobori T."/>
            <person name="Itoh T."/>
            <person name="Niimura Y."/>
            <person name="Fujii Y."/>
            <person name="Habara T."/>
            <person name="Sakai H."/>
            <person name="Sato Y."/>
            <person name="Wilson G."/>
            <person name="Kumar K."/>
            <person name="McCouch S."/>
            <person name="Juretic N."/>
            <person name="Hoen D."/>
            <person name="Wright S."/>
            <person name="Bruskiewich R."/>
            <person name="Bureau T."/>
            <person name="Miyao A."/>
            <person name="Hirochika H."/>
            <person name="Nishikawa T."/>
            <person name="Kadowaki K."/>
            <person name="Sugiura M."/>
            <person name="Burr B."/>
            <person name="Sasaki T."/>
        </authorList>
    </citation>
    <scope>NUCLEOTIDE SEQUENCE [LARGE SCALE GENOMIC DNA]</scope>
    <source>
        <strain evidence="4">cv. Nipponbare</strain>
    </source>
</reference>
<dbReference type="EMBL" id="AP005438">
    <property type="protein sequence ID" value="BAD31381.1"/>
    <property type="molecule type" value="Genomic_DNA"/>
</dbReference>
<accession>Q69Q71</accession>
<sequence>MGIEQCLQLFLANMPKNESLLSATTYFWSNTINAIIFGHGPMTPTLLDIKMLTGLDITSLANPISLKNKSEYKIKTKAGGGWSGYIKRCRAIGPITDEEHISFLNLWLERFIFCGTTCGPTANFLHLAQAIHEEKSIPLEWKKHIFYQPTAFYLTIINTSIGPQDEDDGTKSSIRAKLLISDDLKANLLDLVNRLNVSLDALVVDCEPVWSKFNAIQALISKDLADVISPAAHLDQYNLKLQRAQQRLIDRQERQSLEATVTSSRQQILDYKSKLDKLIVGPESSQKKLDKLKQKESELLAQLEQIRQEMASEQQSNIIEFKSYRRAKIKIKASIKYLAGLTRAMKPIPGTDAEDRRTIE</sequence>
<dbReference type="AlphaFoldDB" id="Q69Q71"/>
<evidence type="ECO:0000313" key="3">
    <source>
        <dbReference type="EMBL" id="BAD31381.1"/>
    </source>
</evidence>
<proteinExistence type="predicted"/>
<gene>
    <name evidence="3" type="primary">OJ1723_B06.130</name>
</gene>
<feature type="coiled-coil region" evidence="1">
    <location>
        <begin position="289"/>
        <end position="316"/>
    </location>
</feature>
<dbReference type="Pfam" id="PF07197">
    <property type="entry name" value="DUF1409"/>
    <property type="match status" value="1"/>
</dbReference>
<evidence type="ECO:0000313" key="4">
    <source>
        <dbReference type="Proteomes" id="UP000000763"/>
    </source>
</evidence>
<evidence type="ECO:0000259" key="2">
    <source>
        <dbReference type="Pfam" id="PF07197"/>
    </source>
</evidence>
<evidence type="ECO:0000256" key="1">
    <source>
        <dbReference type="SAM" id="Coils"/>
    </source>
</evidence>
<name>Q69Q71_ORYSJ</name>
<feature type="domain" description="DUF1409" evidence="2">
    <location>
        <begin position="194"/>
        <end position="241"/>
    </location>
</feature>